<dbReference type="OrthoDB" id="19908at2759"/>
<evidence type="ECO:0000313" key="10">
    <source>
        <dbReference type="EMBL" id="EMD41439.1"/>
    </source>
</evidence>
<feature type="binding site" evidence="7">
    <location>
        <begin position="170"/>
        <end position="172"/>
    </location>
    <ligand>
        <name>substrate</name>
    </ligand>
</feature>
<dbReference type="InterPro" id="IPR000544">
    <property type="entry name" value="Octanoyltransferase"/>
</dbReference>
<evidence type="ECO:0000256" key="8">
    <source>
        <dbReference type="PIRSR" id="PIRSR016262-3"/>
    </source>
</evidence>
<dbReference type="STRING" id="914234.M2PX82"/>
<organism evidence="10 11">
    <name type="scientific">Ceriporiopsis subvermispora (strain B)</name>
    <name type="common">White-rot fungus</name>
    <name type="synonym">Gelatoporia subvermispora</name>
    <dbReference type="NCBI Taxonomy" id="914234"/>
    <lineage>
        <taxon>Eukaryota</taxon>
        <taxon>Fungi</taxon>
        <taxon>Dikarya</taxon>
        <taxon>Basidiomycota</taxon>
        <taxon>Agaricomycotina</taxon>
        <taxon>Agaricomycetes</taxon>
        <taxon>Polyporales</taxon>
        <taxon>Gelatoporiaceae</taxon>
        <taxon>Gelatoporia</taxon>
    </lineage>
</organism>
<feature type="domain" description="BPL/LPL catalytic" evidence="9">
    <location>
        <begin position="40"/>
        <end position="229"/>
    </location>
</feature>
<dbReference type="PROSITE" id="PS51733">
    <property type="entry name" value="BPL_LPL_CATALYTIC"/>
    <property type="match status" value="1"/>
</dbReference>
<comment type="pathway">
    <text evidence="1 5">Protein modification; protein lipoylation via endogenous pathway; protein N(6)-(lipoyl)lysine from octanoyl-[acyl-carrier-protein]: step 1/2.</text>
</comment>
<reference evidence="10 11" key="1">
    <citation type="journal article" date="2012" name="Proc. Natl. Acad. Sci. U.S.A.">
        <title>Comparative genomics of Ceriporiopsis subvermispora and Phanerochaete chrysosporium provide insight into selective ligninolysis.</title>
        <authorList>
            <person name="Fernandez-Fueyo E."/>
            <person name="Ruiz-Duenas F.J."/>
            <person name="Ferreira P."/>
            <person name="Floudas D."/>
            <person name="Hibbett D.S."/>
            <person name="Canessa P."/>
            <person name="Larrondo L.F."/>
            <person name="James T.Y."/>
            <person name="Seelenfreund D."/>
            <person name="Lobos S."/>
            <person name="Polanco R."/>
            <person name="Tello M."/>
            <person name="Honda Y."/>
            <person name="Watanabe T."/>
            <person name="Watanabe T."/>
            <person name="Ryu J.S."/>
            <person name="Kubicek C.P."/>
            <person name="Schmoll M."/>
            <person name="Gaskell J."/>
            <person name="Hammel K.E."/>
            <person name="St John F.J."/>
            <person name="Vanden Wymelenberg A."/>
            <person name="Sabat G."/>
            <person name="Splinter BonDurant S."/>
            <person name="Syed K."/>
            <person name="Yadav J.S."/>
            <person name="Doddapaneni H."/>
            <person name="Subramanian V."/>
            <person name="Lavin J.L."/>
            <person name="Oguiza J.A."/>
            <person name="Perez G."/>
            <person name="Pisabarro A.G."/>
            <person name="Ramirez L."/>
            <person name="Santoyo F."/>
            <person name="Master E."/>
            <person name="Coutinho P.M."/>
            <person name="Henrissat B."/>
            <person name="Lombard V."/>
            <person name="Magnuson J.K."/>
            <person name="Kuees U."/>
            <person name="Hori C."/>
            <person name="Igarashi K."/>
            <person name="Samejima M."/>
            <person name="Held B.W."/>
            <person name="Barry K.W."/>
            <person name="LaButti K.M."/>
            <person name="Lapidus A."/>
            <person name="Lindquist E.A."/>
            <person name="Lucas S.M."/>
            <person name="Riley R."/>
            <person name="Salamov A.A."/>
            <person name="Hoffmeister D."/>
            <person name="Schwenk D."/>
            <person name="Hadar Y."/>
            <person name="Yarden O."/>
            <person name="de Vries R.P."/>
            <person name="Wiebenga A."/>
            <person name="Stenlid J."/>
            <person name="Eastwood D."/>
            <person name="Grigoriev I.V."/>
            <person name="Berka R.M."/>
            <person name="Blanchette R.A."/>
            <person name="Kersten P."/>
            <person name="Martinez A.T."/>
            <person name="Vicuna R."/>
            <person name="Cullen D."/>
        </authorList>
    </citation>
    <scope>NUCLEOTIDE SEQUENCE [LARGE SCALE GENOMIC DNA]</scope>
    <source>
        <strain evidence="10 11">B</strain>
    </source>
</reference>
<dbReference type="PROSITE" id="PS01313">
    <property type="entry name" value="LIPB"/>
    <property type="match status" value="1"/>
</dbReference>
<evidence type="ECO:0000313" key="11">
    <source>
        <dbReference type="Proteomes" id="UP000016930"/>
    </source>
</evidence>
<dbReference type="PANTHER" id="PTHR10993">
    <property type="entry name" value="OCTANOYLTRANSFERASE"/>
    <property type="match status" value="1"/>
</dbReference>
<dbReference type="InterPro" id="IPR020605">
    <property type="entry name" value="Octanoyltransferase_CS"/>
</dbReference>
<dbReference type="EC" id="2.3.1.181" evidence="5"/>
<evidence type="ECO:0000256" key="1">
    <source>
        <dbReference type="ARBA" id="ARBA00004821"/>
    </source>
</evidence>
<evidence type="ECO:0000256" key="4">
    <source>
        <dbReference type="ARBA" id="ARBA00023315"/>
    </source>
</evidence>
<feature type="active site" description="Acyl-thioester intermediate" evidence="6">
    <location>
        <position position="189"/>
    </location>
</feature>
<gene>
    <name evidence="10" type="ORF">CERSUDRAFT_110015</name>
</gene>
<evidence type="ECO:0000259" key="9">
    <source>
        <dbReference type="PROSITE" id="PS51733"/>
    </source>
</evidence>
<dbReference type="PANTHER" id="PTHR10993:SF7">
    <property type="entry name" value="LIPOYLTRANSFERASE 2, MITOCHONDRIAL-RELATED"/>
    <property type="match status" value="1"/>
</dbReference>
<dbReference type="Gene3D" id="3.30.930.10">
    <property type="entry name" value="Bira Bifunctional Protein, Domain 2"/>
    <property type="match status" value="1"/>
</dbReference>
<dbReference type="SUPFAM" id="SSF55681">
    <property type="entry name" value="Class II aaRS and biotin synthetases"/>
    <property type="match status" value="1"/>
</dbReference>
<proteinExistence type="inferred from homology"/>
<comment type="function">
    <text evidence="5">Catalyzes the transfer of endogenously produced octanoic acid from octanoyl-acyl-carrier-protein onto the lipoyl domains of lipoate-dependent enzymes. Lipoyl-ACP can also act as a substrate although octanoyl-ACP is likely to be the physiological substrate.</text>
</comment>
<evidence type="ECO:0000256" key="6">
    <source>
        <dbReference type="PIRSR" id="PIRSR016262-1"/>
    </source>
</evidence>
<feature type="binding site" evidence="7">
    <location>
        <begin position="157"/>
        <end position="159"/>
    </location>
    <ligand>
        <name>substrate</name>
    </ligand>
</feature>
<evidence type="ECO:0000256" key="2">
    <source>
        <dbReference type="ARBA" id="ARBA00007907"/>
    </source>
</evidence>
<evidence type="ECO:0000256" key="5">
    <source>
        <dbReference type="PIRNR" id="PIRNR016262"/>
    </source>
</evidence>
<name>M2PX82_CERS8</name>
<dbReference type="Pfam" id="PF21948">
    <property type="entry name" value="LplA-B_cat"/>
    <property type="match status" value="1"/>
</dbReference>
<feature type="site" description="Lowers pKa of active site Cys" evidence="8">
    <location>
        <position position="154"/>
    </location>
</feature>
<dbReference type="HOGENOM" id="CLU_035168_1_2_1"/>
<accession>M2PX82</accession>
<dbReference type="PIRSF" id="PIRSF016262">
    <property type="entry name" value="LPLase"/>
    <property type="match status" value="1"/>
</dbReference>
<evidence type="ECO:0000256" key="3">
    <source>
        <dbReference type="ARBA" id="ARBA00022679"/>
    </source>
</evidence>
<dbReference type="Proteomes" id="UP000016930">
    <property type="component" value="Unassembled WGS sequence"/>
</dbReference>
<dbReference type="GO" id="GO:0033819">
    <property type="term" value="F:lipoyl(octanoyl) transferase activity"/>
    <property type="evidence" value="ECO:0007669"/>
    <property type="project" value="UniProtKB-EC"/>
</dbReference>
<comment type="catalytic activity">
    <reaction evidence="5">
        <text>octanoyl-[ACP] + L-lysyl-[protein] = N(6)-octanoyl-L-lysyl-[protein] + holo-[ACP] + H(+)</text>
        <dbReference type="Rhea" id="RHEA:17665"/>
        <dbReference type="Rhea" id="RHEA-COMP:9636"/>
        <dbReference type="Rhea" id="RHEA-COMP:9685"/>
        <dbReference type="Rhea" id="RHEA-COMP:9752"/>
        <dbReference type="Rhea" id="RHEA-COMP:9928"/>
        <dbReference type="ChEBI" id="CHEBI:15378"/>
        <dbReference type="ChEBI" id="CHEBI:29969"/>
        <dbReference type="ChEBI" id="CHEBI:64479"/>
        <dbReference type="ChEBI" id="CHEBI:78463"/>
        <dbReference type="ChEBI" id="CHEBI:78809"/>
        <dbReference type="EC" id="2.3.1.181"/>
    </reaction>
</comment>
<feature type="binding site" evidence="7">
    <location>
        <begin position="87"/>
        <end position="94"/>
    </location>
    <ligand>
        <name>substrate</name>
    </ligand>
</feature>
<keyword evidence="4 5" id="KW-0012">Acyltransferase</keyword>
<dbReference type="UniPathway" id="UPA00538">
    <property type="reaction ID" value="UER00592"/>
</dbReference>
<keyword evidence="11" id="KW-1185">Reference proteome</keyword>
<comment type="similarity">
    <text evidence="2 5">Belongs to the LipB family.</text>
</comment>
<sequence length="263" mass="29734">MSSLPPVFYHYFRLPLPYARTLALQEHVHSLQLSRRRESGDHKDILFLLQHRPVYTAGRRQRIDLQEVQTEAERLRGLGADFEATRRGGETTYHGPGQIVGYPLIDLGRYSPTMAIRTYVCNMQKLLQTHLLEGHGIKHAASEHTGVFLDEQTKIASIGVHVRHRLTSHGFAMNITREPRPWFDRVVACGLVGVKAGCIADVTDQKDVTVEGEVRGLVERFGRLFNREMVQLDVEADEDVAKAVRELEEDAARAGRWSMTPAS</sequence>
<dbReference type="AlphaFoldDB" id="M2PX82"/>
<evidence type="ECO:0000256" key="7">
    <source>
        <dbReference type="PIRSR" id="PIRSR016262-2"/>
    </source>
</evidence>
<dbReference type="InterPro" id="IPR045864">
    <property type="entry name" value="aa-tRNA-synth_II/BPL/LPL"/>
</dbReference>
<protein>
    <recommendedName>
        <fullName evidence="5">Octanoyltransferase</fullName>
        <ecNumber evidence="5">2.3.1.181</ecNumber>
    </recommendedName>
</protein>
<dbReference type="NCBIfam" id="TIGR00214">
    <property type="entry name" value="lipB"/>
    <property type="match status" value="1"/>
</dbReference>
<dbReference type="EMBL" id="KB445791">
    <property type="protein sequence ID" value="EMD41439.1"/>
    <property type="molecule type" value="Genomic_DNA"/>
</dbReference>
<dbReference type="GO" id="GO:0009249">
    <property type="term" value="P:protein lipoylation"/>
    <property type="evidence" value="ECO:0007669"/>
    <property type="project" value="InterPro"/>
</dbReference>
<keyword evidence="3 5" id="KW-0808">Transferase</keyword>
<dbReference type="InterPro" id="IPR004143">
    <property type="entry name" value="BPL_LPL_catalytic"/>
</dbReference>